<name>A0ACB9CI97_ARCLA</name>
<dbReference type="Proteomes" id="UP001055879">
    <property type="component" value="Linkage Group LG04"/>
</dbReference>
<accession>A0ACB9CI97</accession>
<protein>
    <submittedName>
        <fullName evidence="1">Uncharacterized protein</fullName>
    </submittedName>
</protein>
<evidence type="ECO:0000313" key="1">
    <source>
        <dbReference type="EMBL" id="KAI3733961.1"/>
    </source>
</evidence>
<proteinExistence type="predicted"/>
<organism evidence="1 2">
    <name type="scientific">Arctium lappa</name>
    <name type="common">Greater burdock</name>
    <name type="synonym">Lappa major</name>
    <dbReference type="NCBI Taxonomy" id="4217"/>
    <lineage>
        <taxon>Eukaryota</taxon>
        <taxon>Viridiplantae</taxon>
        <taxon>Streptophyta</taxon>
        <taxon>Embryophyta</taxon>
        <taxon>Tracheophyta</taxon>
        <taxon>Spermatophyta</taxon>
        <taxon>Magnoliopsida</taxon>
        <taxon>eudicotyledons</taxon>
        <taxon>Gunneridae</taxon>
        <taxon>Pentapetalae</taxon>
        <taxon>asterids</taxon>
        <taxon>campanulids</taxon>
        <taxon>Asterales</taxon>
        <taxon>Asteraceae</taxon>
        <taxon>Carduoideae</taxon>
        <taxon>Cardueae</taxon>
        <taxon>Arctiinae</taxon>
        <taxon>Arctium</taxon>
    </lineage>
</organism>
<dbReference type="EMBL" id="CM042050">
    <property type="protein sequence ID" value="KAI3733961.1"/>
    <property type="molecule type" value="Genomic_DNA"/>
</dbReference>
<keyword evidence="2" id="KW-1185">Reference proteome</keyword>
<evidence type="ECO:0000313" key="2">
    <source>
        <dbReference type="Proteomes" id="UP001055879"/>
    </source>
</evidence>
<reference evidence="1 2" key="2">
    <citation type="journal article" date="2022" name="Mol. Ecol. Resour.">
        <title>The genomes of chicory, endive, great burdock and yacon provide insights into Asteraceae paleo-polyploidization history and plant inulin production.</title>
        <authorList>
            <person name="Fan W."/>
            <person name="Wang S."/>
            <person name="Wang H."/>
            <person name="Wang A."/>
            <person name="Jiang F."/>
            <person name="Liu H."/>
            <person name="Zhao H."/>
            <person name="Xu D."/>
            <person name="Zhang Y."/>
        </authorList>
    </citation>
    <scope>NUCLEOTIDE SEQUENCE [LARGE SCALE GENOMIC DNA]</scope>
    <source>
        <strain evidence="2">cv. Niubang</strain>
    </source>
</reference>
<sequence>MTSREALAIGTDSKPPVLFKGEYEQWKDRFLNFIDRHELCEFIRQSFAEGNMQPIKTTRLVGTVPTQVELKYHELDGENLNRAKGDKLAEGKRSEERKPEERRFQAEGSGQTEPITCYNCGKTGHYARDCRKPKVKNSDYYKNKMLLAKQQEAGKALMAEDVFWLDHSDDDEEDEEKDEVVNLCLMGKHESDDEADSENEEEVCNLSYVEFINQLHAMNDKLKELESNLKREKGVITDKNQSIQKLSNEIAEKKVLVEVLHKNNDTNATEKTIILCENSELKSKLLKREIDLYEVTQMHSSSIEENKSLIAKMDALEKMLYSLGQTEQTIHLNKPIENKERWGIGYKNPHYLQKGMSEVPALYDILSMKLARRIPELKVYWTKLSEEDEAKETEKHLISSKVHLPFYYAKLNNSYDKKPEKKKTLSDDFFLSYSEKEMEAKPTQGKLYVPPLVLESKISELENSLSDERLLINIEQNVFTTVFTNSVLSKASNSENMVSSSNQGFDFLNSNGGLDDCLEQFDFNAKLPNHSSFLKKFVGSTSKPVNSAKSTRVDNSVSVKAKNAKGKKHSQKPINTGNSKKMHSVVSLMSNSKVSTVSDMTKKWQPKRKFDKTFKSFDSVYCNKNMSSSDTLNMNVAPKLKYSFKQLFLLSKTARQSSFYDKHASNFCQDSAMRFESSHVHSYHYPASYLFQKKRGPNLQWVPKSKPCANTAGPKFKWVPKSKSVLQAPNV</sequence>
<gene>
    <name evidence="1" type="ORF">L6452_13420</name>
</gene>
<reference evidence="2" key="1">
    <citation type="journal article" date="2022" name="Mol. Ecol. Resour.">
        <title>The genomes of chicory, endive, great burdock and yacon provide insights into Asteraceae palaeo-polyploidization history and plant inulin production.</title>
        <authorList>
            <person name="Fan W."/>
            <person name="Wang S."/>
            <person name="Wang H."/>
            <person name="Wang A."/>
            <person name="Jiang F."/>
            <person name="Liu H."/>
            <person name="Zhao H."/>
            <person name="Xu D."/>
            <person name="Zhang Y."/>
        </authorList>
    </citation>
    <scope>NUCLEOTIDE SEQUENCE [LARGE SCALE GENOMIC DNA]</scope>
    <source>
        <strain evidence="2">cv. Niubang</strain>
    </source>
</reference>
<comment type="caution">
    <text evidence="1">The sequence shown here is derived from an EMBL/GenBank/DDBJ whole genome shotgun (WGS) entry which is preliminary data.</text>
</comment>